<dbReference type="Pfam" id="PF13601">
    <property type="entry name" value="HTH_34"/>
    <property type="match status" value="1"/>
</dbReference>
<dbReference type="EMBL" id="JBFARM010000003">
    <property type="protein sequence ID" value="MEV4285946.1"/>
    <property type="molecule type" value="Genomic_DNA"/>
</dbReference>
<name>A0ABV3H081_9ACTN</name>
<dbReference type="Proteomes" id="UP001552427">
    <property type="component" value="Unassembled WGS sequence"/>
</dbReference>
<proteinExistence type="predicted"/>
<comment type="caution">
    <text evidence="2">The sequence shown here is derived from an EMBL/GenBank/DDBJ whole genome shotgun (WGS) entry which is preliminary data.</text>
</comment>
<dbReference type="PANTHER" id="PTHR37318">
    <property type="entry name" value="BSL7504 PROTEIN"/>
    <property type="match status" value="1"/>
</dbReference>
<evidence type="ECO:0000313" key="3">
    <source>
        <dbReference type="Proteomes" id="UP001552427"/>
    </source>
</evidence>
<dbReference type="InterPro" id="IPR027395">
    <property type="entry name" value="WH_DNA-bd_dom"/>
</dbReference>
<dbReference type="SUPFAM" id="SSF46785">
    <property type="entry name" value="Winged helix' DNA-binding domain"/>
    <property type="match status" value="1"/>
</dbReference>
<reference evidence="2 3" key="1">
    <citation type="submission" date="2024-06" db="EMBL/GenBank/DDBJ databases">
        <title>The Natural Products Discovery Center: Release of the First 8490 Sequenced Strains for Exploring Actinobacteria Biosynthetic Diversity.</title>
        <authorList>
            <person name="Kalkreuter E."/>
            <person name="Kautsar S.A."/>
            <person name="Yang D."/>
            <person name="Bader C.D."/>
            <person name="Teijaro C.N."/>
            <person name="Fluegel L."/>
            <person name="Davis C.M."/>
            <person name="Simpson J.R."/>
            <person name="Lauterbach L."/>
            <person name="Steele A.D."/>
            <person name="Gui C."/>
            <person name="Meng S."/>
            <person name="Li G."/>
            <person name="Viehrig K."/>
            <person name="Ye F."/>
            <person name="Su P."/>
            <person name="Kiefer A.F."/>
            <person name="Nichols A."/>
            <person name="Cepeda A.J."/>
            <person name="Yan W."/>
            <person name="Fan B."/>
            <person name="Jiang Y."/>
            <person name="Adhikari A."/>
            <person name="Zheng C.-J."/>
            <person name="Schuster L."/>
            <person name="Cowan T.M."/>
            <person name="Smanski M.J."/>
            <person name="Chevrette M.G."/>
            <person name="De Carvalho L.P.S."/>
            <person name="Shen B."/>
        </authorList>
    </citation>
    <scope>NUCLEOTIDE SEQUENCE [LARGE SCALE GENOMIC DNA]</scope>
    <source>
        <strain evidence="2 3">NPDC049574</strain>
    </source>
</reference>
<sequence length="114" mass="12595">MTHPTGRLSDVVHQRHRLGILAIADEAARVEFTYLHDVLELTRGNLNRHLAVLEEAGLIVLEKGYDGRRPKTWIVITGEGRAALSAELTALEELIRRHGRERGAAPPPVHPSTG</sequence>
<dbReference type="PANTHER" id="PTHR37318:SF1">
    <property type="entry name" value="BSL7504 PROTEIN"/>
    <property type="match status" value="1"/>
</dbReference>
<accession>A0ABV3H081</accession>
<dbReference type="RefSeq" id="WP_364447345.1">
    <property type="nucleotide sequence ID" value="NZ_JBFARM010000003.1"/>
</dbReference>
<keyword evidence="3" id="KW-1185">Reference proteome</keyword>
<organism evidence="2 3">
    <name type="scientific">Nonomuraea bangladeshensis</name>
    <dbReference type="NCBI Taxonomy" id="404385"/>
    <lineage>
        <taxon>Bacteria</taxon>
        <taxon>Bacillati</taxon>
        <taxon>Actinomycetota</taxon>
        <taxon>Actinomycetes</taxon>
        <taxon>Streptosporangiales</taxon>
        <taxon>Streptosporangiaceae</taxon>
        <taxon>Nonomuraea</taxon>
    </lineage>
</organism>
<gene>
    <name evidence="2" type="ORF">AB0K40_10620</name>
</gene>
<dbReference type="Gene3D" id="1.10.10.10">
    <property type="entry name" value="Winged helix-like DNA-binding domain superfamily/Winged helix DNA-binding domain"/>
    <property type="match status" value="1"/>
</dbReference>
<evidence type="ECO:0000259" key="1">
    <source>
        <dbReference type="Pfam" id="PF13601"/>
    </source>
</evidence>
<dbReference type="InterPro" id="IPR036388">
    <property type="entry name" value="WH-like_DNA-bd_sf"/>
</dbReference>
<evidence type="ECO:0000313" key="2">
    <source>
        <dbReference type="EMBL" id="MEV4285946.1"/>
    </source>
</evidence>
<feature type="domain" description="Winged helix DNA-binding" evidence="1">
    <location>
        <begin position="17"/>
        <end position="95"/>
    </location>
</feature>
<dbReference type="InterPro" id="IPR036390">
    <property type="entry name" value="WH_DNA-bd_sf"/>
</dbReference>
<protein>
    <submittedName>
        <fullName evidence="2">Transcriptional regulator</fullName>
    </submittedName>
</protein>